<evidence type="ECO:0000256" key="8">
    <source>
        <dbReference type="PIRNR" id="PIRNR023381"/>
    </source>
</evidence>
<evidence type="ECO:0000256" key="1">
    <source>
        <dbReference type="ARBA" id="ARBA00004141"/>
    </source>
</evidence>
<keyword evidence="4" id="KW-0677">Repeat</keyword>
<feature type="region of interest" description="Disordered" evidence="9">
    <location>
        <begin position="247"/>
        <end position="269"/>
    </location>
</feature>
<reference evidence="12" key="1">
    <citation type="submission" date="2019-06" db="EMBL/GenBank/DDBJ databases">
        <authorList>
            <person name="Zheng W."/>
        </authorList>
    </citation>
    <scope>NUCLEOTIDE SEQUENCE</scope>
    <source>
        <strain evidence="12">QDHG01</strain>
    </source>
</reference>
<keyword evidence="6 8" id="KW-0472">Membrane</keyword>
<proteinExistence type="inferred from homology"/>
<dbReference type="EMBL" id="RRYP01029913">
    <property type="protein sequence ID" value="TNV71358.1"/>
    <property type="molecule type" value="Genomic_DNA"/>
</dbReference>
<evidence type="ECO:0000256" key="3">
    <source>
        <dbReference type="ARBA" id="ARBA00022692"/>
    </source>
</evidence>
<name>A0A8J8SUZ0_HALGN</name>
<evidence type="ECO:0000313" key="13">
    <source>
        <dbReference type="Proteomes" id="UP000785679"/>
    </source>
</evidence>
<keyword evidence="2" id="KW-0813">Transport</keyword>
<feature type="chain" id="PRO_5035254215" description="Mannose-P-dolichol utilization defect 1 protein homolog" evidence="11">
    <location>
        <begin position="19"/>
        <end position="269"/>
    </location>
</feature>
<evidence type="ECO:0000256" key="5">
    <source>
        <dbReference type="ARBA" id="ARBA00022989"/>
    </source>
</evidence>
<evidence type="ECO:0000256" key="2">
    <source>
        <dbReference type="ARBA" id="ARBA00022448"/>
    </source>
</evidence>
<dbReference type="InterPro" id="IPR006603">
    <property type="entry name" value="PQ-loop_rpt"/>
</dbReference>
<accession>A0A8J8SUZ0</accession>
<comment type="similarity">
    <text evidence="7 8">Belongs to the MPDU1 (TC 2.A.43.3) family.</text>
</comment>
<dbReference type="OrthoDB" id="271506at2759"/>
<dbReference type="GO" id="GO:0016020">
    <property type="term" value="C:membrane"/>
    <property type="evidence" value="ECO:0007669"/>
    <property type="project" value="UniProtKB-SubCell"/>
</dbReference>
<dbReference type="AlphaFoldDB" id="A0A8J8SUZ0"/>
<keyword evidence="5 8" id="KW-1133">Transmembrane helix</keyword>
<protein>
    <recommendedName>
        <fullName evidence="8">Mannose-P-dolichol utilization defect 1 protein homolog</fullName>
    </recommendedName>
</protein>
<dbReference type="SMART" id="SM00679">
    <property type="entry name" value="CTNS"/>
    <property type="match status" value="2"/>
</dbReference>
<feature type="transmembrane region" description="Helical" evidence="10">
    <location>
        <begin position="147"/>
        <end position="167"/>
    </location>
</feature>
<keyword evidence="3 8" id="KW-0812">Transmembrane</keyword>
<evidence type="ECO:0000313" key="12">
    <source>
        <dbReference type="EMBL" id="TNV71358.1"/>
    </source>
</evidence>
<feature type="transmembrane region" description="Helical" evidence="10">
    <location>
        <begin position="213"/>
        <end position="237"/>
    </location>
</feature>
<evidence type="ECO:0000256" key="11">
    <source>
        <dbReference type="SAM" id="SignalP"/>
    </source>
</evidence>
<evidence type="ECO:0000256" key="4">
    <source>
        <dbReference type="ARBA" id="ARBA00022737"/>
    </source>
</evidence>
<dbReference type="Gene3D" id="1.20.1280.290">
    <property type="match status" value="1"/>
</dbReference>
<comment type="caution">
    <text evidence="12">The sequence shown here is derived from an EMBL/GenBank/DDBJ whole genome shotgun (WGS) entry which is preliminary data.</text>
</comment>
<organism evidence="12 13">
    <name type="scientific">Halteria grandinella</name>
    <dbReference type="NCBI Taxonomy" id="5974"/>
    <lineage>
        <taxon>Eukaryota</taxon>
        <taxon>Sar</taxon>
        <taxon>Alveolata</taxon>
        <taxon>Ciliophora</taxon>
        <taxon>Intramacronucleata</taxon>
        <taxon>Spirotrichea</taxon>
        <taxon>Stichotrichia</taxon>
        <taxon>Sporadotrichida</taxon>
        <taxon>Halteriidae</taxon>
        <taxon>Halteria</taxon>
    </lineage>
</organism>
<dbReference type="Pfam" id="PF04193">
    <property type="entry name" value="PQ-loop"/>
    <property type="match status" value="2"/>
</dbReference>
<dbReference type="PIRSF" id="PIRSF023381">
    <property type="entry name" value="MannP-dilichol_defect-1p"/>
    <property type="match status" value="1"/>
</dbReference>
<sequence length="269" mass="30132">MNTPLLLLLLLCVGLASAQQIPLKDDFVLFFFRRDCYELFFTKFDFTNGECLKITISKGLGYAIIAGSAILKIPQILKIVKAGSVEGISKSLFYLETLTLLHAATYSIRQKIPFSVYGESLIILGQNVVIIMLFWVYSSKISLLEKLVLFTLFSAYSFVLFQGNAFLGDAEWQLVQKSNMFLMVSSRVPQILTNFQNKSTGQLATVLVETDDFMYQLQFIVGVALNGIIVLQFALYWNNVTAAGEKKVENAKPASDASPSKKTRREKVE</sequence>
<dbReference type="InterPro" id="IPR016817">
    <property type="entry name" value="MannP-dilichol_defect-1"/>
</dbReference>
<evidence type="ECO:0000256" key="7">
    <source>
        <dbReference type="ARBA" id="ARBA00038475"/>
    </source>
</evidence>
<feature type="signal peptide" evidence="11">
    <location>
        <begin position="1"/>
        <end position="18"/>
    </location>
</feature>
<keyword evidence="11" id="KW-0732">Signal</keyword>
<feature type="transmembrane region" description="Helical" evidence="10">
    <location>
        <begin position="114"/>
        <end position="135"/>
    </location>
</feature>
<dbReference type="PANTHER" id="PTHR12226">
    <property type="entry name" value="MANNOSE-P-DOLICHOL UTILIZATION DEFECT 1 LEC35 -RELATED"/>
    <property type="match status" value="1"/>
</dbReference>
<gene>
    <name evidence="12" type="ORF">FGO68_gene2555</name>
</gene>
<evidence type="ECO:0000256" key="9">
    <source>
        <dbReference type="SAM" id="MobiDB-lite"/>
    </source>
</evidence>
<dbReference type="Proteomes" id="UP000785679">
    <property type="component" value="Unassembled WGS sequence"/>
</dbReference>
<dbReference type="PANTHER" id="PTHR12226:SF2">
    <property type="entry name" value="MANNOSE-P-DOLICHOL UTILIZATION DEFECT 1 PROTEIN"/>
    <property type="match status" value="1"/>
</dbReference>
<comment type="subcellular location">
    <subcellularLocation>
        <location evidence="1 8">Membrane</location>
        <topology evidence="1 8">Multi-pass membrane protein</topology>
    </subcellularLocation>
</comment>
<evidence type="ECO:0000256" key="6">
    <source>
        <dbReference type="ARBA" id="ARBA00023136"/>
    </source>
</evidence>
<keyword evidence="13" id="KW-1185">Reference proteome</keyword>
<evidence type="ECO:0000256" key="10">
    <source>
        <dbReference type="SAM" id="Phobius"/>
    </source>
</evidence>